<dbReference type="BioCyc" id="PSP1104324:GJSN-2458-MONOMER"/>
<evidence type="ECO:0000313" key="2">
    <source>
        <dbReference type="Proteomes" id="UP000005867"/>
    </source>
</evidence>
<dbReference type="AlphaFoldDB" id="G7VD19"/>
<dbReference type="Pfam" id="PF05942">
    <property type="entry name" value="PaREP1"/>
    <property type="match status" value="1"/>
</dbReference>
<reference evidence="1 2" key="1">
    <citation type="journal article" date="2012" name="J. Bacteriol.">
        <title>Complete genome sequence of strain 1860, a crenarchaeon of the genus pyrobaculum able to grow with various electron acceptors.</title>
        <authorList>
            <person name="Mardanov A.V."/>
            <person name="Gumerov V.M."/>
            <person name="Slobodkina G.B."/>
            <person name="Beletsky A.V."/>
            <person name="Bonch-Osmolovskaya E.A."/>
            <person name="Ravin N.V."/>
            <person name="Skryabin K.G."/>
        </authorList>
    </citation>
    <scope>NUCLEOTIDE SEQUENCE [LARGE SCALE GENOMIC DNA]</scope>
    <source>
        <strain evidence="1 2">1860</strain>
    </source>
</reference>
<sequence length="180" mass="19820">MSWVVVETYIYVSGGFVLEFSKPWRDPAGYKRGRLLEARYEAELALRFLEEGLYRNAAGKAFGAWRALLAALAVDYVEVLAERFRGVRGTREGRRVRLADFIAAFMPTGYMLAVASVLEKAAGVGLVGLTNVALNLHELQYNGLDRAGVFGRYPSLEFVEEDVKRLAAAVLELAARLGAG</sequence>
<accession>G7VD19</accession>
<dbReference type="Proteomes" id="UP000005867">
    <property type="component" value="Chromosome"/>
</dbReference>
<name>G7VD19_9CREN</name>
<dbReference type="EMBL" id="CP003098">
    <property type="protein sequence ID" value="AET33898.1"/>
    <property type="molecule type" value="Genomic_DNA"/>
</dbReference>
<keyword evidence="2" id="KW-1185">Reference proteome</keyword>
<dbReference type="HOGENOM" id="CLU_118419_1_0_2"/>
<evidence type="ECO:0000313" key="1">
    <source>
        <dbReference type="EMBL" id="AET33898.1"/>
    </source>
</evidence>
<dbReference type="STRING" id="1104324.P186_2512"/>
<protein>
    <submittedName>
        <fullName evidence="1">PaREP1-like protein</fullName>
    </submittedName>
</protein>
<dbReference type="eggNOG" id="arCOG03709">
    <property type="taxonomic scope" value="Archaea"/>
</dbReference>
<dbReference type="KEGG" id="pyr:P186_2512"/>
<proteinExistence type="predicted"/>
<organism evidence="1 2">
    <name type="scientific">Pyrobaculum ferrireducens</name>
    <dbReference type="NCBI Taxonomy" id="1104324"/>
    <lineage>
        <taxon>Archaea</taxon>
        <taxon>Thermoproteota</taxon>
        <taxon>Thermoprotei</taxon>
        <taxon>Thermoproteales</taxon>
        <taxon>Thermoproteaceae</taxon>
        <taxon>Pyrobaculum</taxon>
    </lineage>
</organism>
<gene>
    <name evidence="1" type="ORF">P186_2512</name>
</gene>
<dbReference type="InterPro" id="IPR010268">
    <property type="entry name" value="PaREP1"/>
</dbReference>